<dbReference type="SMART" id="SM01394">
    <property type="entry name" value="S_100"/>
    <property type="match status" value="1"/>
</dbReference>
<evidence type="ECO:0000259" key="1">
    <source>
        <dbReference type="SMART" id="SM01394"/>
    </source>
</evidence>
<dbReference type="InterPro" id="IPR011992">
    <property type="entry name" value="EF-hand-dom_pair"/>
</dbReference>
<name>A0A834FNU5_ORYME</name>
<accession>A0A834FNU5</accession>
<dbReference type="Proteomes" id="UP000646548">
    <property type="component" value="Unassembled WGS sequence"/>
</dbReference>
<evidence type="ECO:0000313" key="3">
    <source>
        <dbReference type="Proteomes" id="UP000646548"/>
    </source>
</evidence>
<gene>
    <name evidence="2" type="ORF">FQA47_012473</name>
</gene>
<dbReference type="OrthoDB" id="8442111at2759"/>
<protein>
    <submittedName>
        <fullName evidence="2">Protein S100-A13</fullName>
    </submittedName>
</protein>
<dbReference type="Gene3D" id="1.10.238.10">
    <property type="entry name" value="EF-hand"/>
    <property type="match status" value="1"/>
</dbReference>
<organism evidence="2 3">
    <name type="scientific">Oryzias melastigma</name>
    <name type="common">Marine medaka</name>
    <dbReference type="NCBI Taxonomy" id="30732"/>
    <lineage>
        <taxon>Eukaryota</taxon>
        <taxon>Metazoa</taxon>
        <taxon>Chordata</taxon>
        <taxon>Craniata</taxon>
        <taxon>Vertebrata</taxon>
        <taxon>Euteleostomi</taxon>
        <taxon>Actinopterygii</taxon>
        <taxon>Neopterygii</taxon>
        <taxon>Teleostei</taxon>
        <taxon>Neoteleostei</taxon>
        <taxon>Acanthomorphata</taxon>
        <taxon>Ovalentaria</taxon>
        <taxon>Atherinomorphae</taxon>
        <taxon>Beloniformes</taxon>
        <taxon>Adrianichthyidae</taxon>
        <taxon>Oryziinae</taxon>
        <taxon>Oryzias</taxon>
    </lineage>
</organism>
<dbReference type="SUPFAM" id="SSF47473">
    <property type="entry name" value="EF-hand"/>
    <property type="match status" value="1"/>
</dbReference>
<dbReference type="InterPro" id="IPR013787">
    <property type="entry name" value="S100_Ca-bd_sub"/>
</dbReference>
<reference evidence="2" key="1">
    <citation type="journal article" name="BMC Genomics">
        <title>Long-read sequencing and de novo genome assembly of marine medaka (Oryzias melastigma).</title>
        <authorList>
            <person name="Liang P."/>
            <person name="Saqib H.S.A."/>
            <person name="Ni X."/>
            <person name="Shen Y."/>
        </authorList>
    </citation>
    <scope>NUCLEOTIDE SEQUENCE</scope>
    <source>
        <strain evidence="2">Bigg-433</strain>
    </source>
</reference>
<dbReference type="Pfam" id="PF01023">
    <property type="entry name" value="S_100"/>
    <property type="match status" value="1"/>
</dbReference>
<comment type="caution">
    <text evidence="2">The sequence shown here is derived from an EMBL/GenBank/DDBJ whole genome shotgun (WGS) entry which is preliminary data.</text>
</comment>
<dbReference type="EMBL" id="WKFB01000054">
    <property type="protein sequence ID" value="KAF6737609.1"/>
    <property type="molecule type" value="Genomic_DNA"/>
</dbReference>
<sequence length="103" mass="11319">MASGLSSLEKAINSVVTQFHSAAGGGSTMNSSQFKDMLSKELPLLGKTVESEDGMAKVMQQMGVKSGENISFENFWKLFNNQAVELFKTMYKEKSPKCNCLLQ</sequence>
<dbReference type="AlphaFoldDB" id="A0A834FNU5"/>
<feature type="domain" description="S100/CaBP-9k-type calcium binding subdomain" evidence="1">
    <location>
        <begin position="8"/>
        <end position="47"/>
    </location>
</feature>
<evidence type="ECO:0000313" key="2">
    <source>
        <dbReference type="EMBL" id="KAF6737609.1"/>
    </source>
</evidence>
<proteinExistence type="predicted"/>